<reference evidence="4 5" key="1">
    <citation type="submission" date="2022-11" db="EMBL/GenBank/DDBJ databases">
        <title>Genome sequencing of Acetobacter type strain.</title>
        <authorList>
            <person name="Heo J."/>
            <person name="Lee D."/>
            <person name="Han B.-H."/>
            <person name="Hong S.-B."/>
            <person name="Kwon S.-W."/>
        </authorList>
    </citation>
    <scope>NUCLEOTIDE SEQUENCE [LARGE SCALE GENOMIC DNA]</scope>
    <source>
        <strain evidence="4 5">KACC 21251</strain>
    </source>
</reference>
<feature type="compositionally biased region" description="Low complexity" evidence="1">
    <location>
        <begin position="46"/>
        <end position="59"/>
    </location>
</feature>
<evidence type="ECO:0000313" key="5">
    <source>
        <dbReference type="Proteomes" id="UP001526446"/>
    </source>
</evidence>
<dbReference type="PANTHER" id="PTHR30535">
    <property type="entry name" value="VITAMIN B12-BINDING PROTEIN"/>
    <property type="match status" value="1"/>
</dbReference>
<name>A0ABT3Q8N8_9PROT</name>
<evidence type="ECO:0000259" key="3">
    <source>
        <dbReference type="Pfam" id="PF01497"/>
    </source>
</evidence>
<dbReference type="SUPFAM" id="SSF53807">
    <property type="entry name" value="Helical backbone' metal receptor"/>
    <property type="match status" value="1"/>
</dbReference>
<feature type="domain" description="Fe/B12 periplasmic-binding" evidence="3">
    <location>
        <begin position="160"/>
        <end position="295"/>
    </location>
</feature>
<feature type="chain" id="PRO_5045917166" evidence="2">
    <location>
        <begin position="40"/>
        <end position="391"/>
    </location>
</feature>
<accession>A0ABT3Q8N8</accession>
<keyword evidence="2" id="KW-0732">Signal</keyword>
<gene>
    <name evidence="4" type="ORF">OQ252_09510</name>
</gene>
<dbReference type="InterPro" id="IPR002491">
    <property type="entry name" value="ABC_transptr_periplasmic_BD"/>
</dbReference>
<dbReference type="Gene3D" id="3.40.50.1980">
    <property type="entry name" value="Nitrogenase molybdenum iron protein domain"/>
    <property type="match status" value="2"/>
</dbReference>
<evidence type="ECO:0000256" key="1">
    <source>
        <dbReference type="SAM" id="MobiDB-lite"/>
    </source>
</evidence>
<evidence type="ECO:0000313" key="4">
    <source>
        <dbReference type="EMBL" id="MCX2561629.1"/>
    </source>
</evidence>
<dbReference type="InterPro" id="IPR050902">
    <property type="entry name" value="ABC_Transporter_SBP"/>
</dbReference>
<feature type="region of interest" description="Disordered" evidence="1">
    <location>
        <begin position="46"/>
        <end position="69"/>
    </location>
</feature>
<protein>
    <submittedName>
        <fullName evidence="4">ABC transporter substrate-binding protein</fullName>
    </submittedName>
</protein>
<dbReference type="Gene3D" id="1.20.58.2180">
    <property type="match status" value="1"/>
</dbReference>
<dbReference type="PANTHER" id="PTHR30535:SF34">
    <property type="entry name" value="MOLYBDATE-BINDING PROTEIN MOLA"/>
    <property type="match status" value="1"/>
</dbReference>
<comment type="caution">
    <text evidence="4">The sequence shown here is derived from an EMBL/GenBank/DDBJ whole genome shotgun (WGS) entry which is preliminary data.</text>
</comment>
<dbReference type="EMBL" id="JAPIUX010000011">
    <property type="protein sequence ID" value="MCX2561629.1"/>
    <property type="molecule type" value="Genomic_DNA"/>
</dbReference>
<keyword evidence="5" id="KW-1185">Reference proteome</keyword>
<feature type="signal peptide" evidence="2">
    <location>
        <begin position="1"/>
        <end position="39"/>
    </location>
</feature>
<dbReference type="Pfam" id="PF01497">
    <property type="entry name" value="Peripla_BP_2"/>
    <property type="match status" value="1"/>
</dbReference>
<dbReference type="Proteomes" id="UP001526446">
    <property type="component" value="Unassembled WGS sequence"/>
</dbReference>
<proteinExistence type="predicted"/>
<dbReference type="RefSeq" id="WP_242007301.1">
    <property type="nucleotide sequence ID" value="NZ_JAPIUX010000011.1"/>
</dbReference>
<sequence length="391" mass="42523">MRSFMLPFMRRCRLFCTSGLMLGLLGAGLAAPQAFPAQAMAQTAHPASHASAPADTLAAPAPPPVAEHAPVYPRTVTDQSGTPVTLGKNAANIADLWFAHNEITVMLGGAERIKVSANKPADLPWLFKIAPTLLSAETGIRPEIANPEDLLNRHIGLVFVPTRAKAEDLRKTGLPTLDAHYTTLPQMLASVDMTAEALATPYARQMAGQYRQAMEGLLQTLHARTAALPAAARPRVLHIARLAPLQIDGANTLIDAWIQAAGGRNAAAEVSGNRRPVTFEQIVAWDPDILILGPDAGTLTAESPLRTLSAFQRGRTWTSPQGVFPWDRYGCEVLLQMEWAAQHIHPDLFRDFDLRRDVKTFYTRFFRYTLTEEDVTRILAGQSPAPPAPAP</sequence>
<organism evidence="4 5">
    <name type="scientific">Acetobacter farinalis</name>
    <dbReference type="NCBI Taxonomy" id="1260984"/>
    <lineage>
        <taxon>Bacteria</taxon>
        <taxon>Pseudomonadati</taxon>
        <taxon>Pseudomonadota</taxon>
        <taxon>Alphaproteobacteria</taxon>
        <taxon>Acetobacterales</taxon>
        <taxon>Acetobacteraceae</taxon>
        <taxon>Acetobacter</taxon>
    </lineage>
</organism>
<evidence type="ECO:0000256" key="2">
    <source>
        <dbReference type="SAM" id="SignalP"/>
    </source>
</evidence>